<dbReference type="AlphaFoldDB" id="A0A5A7NDS8"/>
<dbReference type="GO" id="GO:0035438">
    <property type="term" value="F:cyclic-di-GMP binding"/>
    <property type="evidence" value="ECO:0007669"/>
    <property type="project" value="InterPro"/>
</dbReference>
<dbReference type="Proteomes" id="UP000324996">
    <property type="component" value="Unassembled WGS sequence"/>
</dbReference>
<name>A0A5A7NDS8_9PROT</name>
<dbReference type="Pfam" id="PF07238">
    <property type="entry name" value="PilZ"/>
    <property type="match status" value="1"/>
</dbReference>
<organism evidence="2 3">
    <name type="scientific">Iodidimonas nitroreducens</name>
    <dbReference type="NCBI Taxonomy" id="1236968"/>
    <lineage>
        <taxon>Bacteria</taxon>
        <taxon>Pseudomonadati</taxon>
        <taxon>Pseudomonadota</taxon>
        <taxon>Alphaproteobacteria</taxon>
        <taxon>Iodidimonadales</taxon>
        <taxon>Iodidimonadaceae</taxon>
        <taxon>Iodidimonas</taxon>
    </lineage>
</organism>
<gene>
    <name evidence="2" type="ORF">JCM17846_33620</name>
</gene>
<keyword evidence="3" id="KW-1185">Reference proteome</keyword>
<feature type="domain" description="PilZ" evidence="1">
    <location>
        <begin position="7"/>
        <end position="82"/>
    </location>
</feature>
<dbReference type="Gene3D" id="2.40.10.220">
    <property type="entry name" value="predicted glycosyltransferase like domains"/>
    <property type="match status" value="1"/>
</dbReference>
<protein>
    <recommendedName>
        <fullName evidence="1">PilZ domain-containing protein</fullName>
    </recommendedName>
</protein>
<comment type="caution">
    <text evidence="2">The sequence shown here is derived from an EMBL/GenBank/DDBJ whole genome shotgun (WGS) entry which is preliminary data.</text>
</comment>
<sequence>MSNDHDDRRHDQRMNVSWPATIITQNDQIWPCDILDVSWAGTHIASPAPLVLGEELILDIPNLGEFAARVQWQHEKGYGLTLLLGPDLLLRHYAEHIGPDMQDADLKDAKDHPDPKGKI</sequence>
<proteinExistence type="predicted"/>
<dbReference type="EMBL" id="BKCN01000045">
    <property type="protein sequence ID" value="GER05680.1"/>
    <property type="molecule type" value="Genomic_DNA"/>
</dbReference>
<evidence type="ECO:0000313" key="2">
    <source>
        <dbReference type="EMBL" id="GER05680.1"/>
    </source>
</evidence>
<dbReference type="SUPFAM" id="SSF141371">
    <property type="entry name" value="PilZ domain-like"/>
    <property type="match status" value="1"/>
</dbReference>
<evidence type="ECO:0000259" key="1">
    <source>
        <dbReference type="Pfam" id="PF07238"/>
    </source>
</evidence>
<accession>A0A5A7NDS8</accession>
<reference evidence="2 3" key="1">
    <citation type="submission" date="2019-09" db="EMBL/GenBank/DDBJ databases">
        <title>NBRP : Genome information of microbial organism related human and environment.</title>
        <authorList>
            <person name="Hattori M."/>
            <person name="Oshima K."/>
            <person name="Inaba H."/>
            <person name="Suda W."/>
            <person name="Sakamoto M."/>
            <person name="Iino T."/>
            <person name="Kitahara M."/>
            <person name="Oshida Y."/>
            <person name="Iida T."/>
            <person name="Kudo T."/>
            <person name="Itoh T."/>
            <person name="Ohkuma M."/>
        </authorList>
    </citation>
    <scope>NUCLEOTIDE SEQUENCE [LARGE SCALE GENOMIC DNA]</scope>
    <source>
        <strain evidence="2 3">Q-1</strain>
    </source>
</reference>
<evidence type="ECO:0000313" key="3">
    <source>
        <dbReference type="Proteomes" id="UP000324996"/>
    </source>
</evidence>
<dbReference type="InterPro" id="IPR009875">
    <property type="entry name" value="PilZ_domain"/>
</dbReference>